<keyword evidence="2" id="KW-1185">Reference proteome</keyword>
<protein>
    <submittedName>
        <fullName evidence="1">Uncharacterized protein</fullName>
    </submittedName>
</protein>
<dbReference type="Proteomes" id="UP001434883">
    <property type="component" value="Unassembled WGS sequence"/>
</dbReference>
<comment type="caution">
    <text evidence="1">The sequence shown here is derived from an EMBL/GenBank/DDBJ whole genome shotgun (WGS) entry which is preliminary data.</text>
</comment>
<organism evidence="1 2">
    <name type="scientific">Xenoophorus captivus</name>
    <dbReference type="NCBI Taxonomy" id="1517983"/>
    <lineage>
        <taxon>Eukaryota</taxon>
        <taxon>Metazoa</taxon>
        <taxon>Chordata</taxon>
        <taxon>Craniata</taxon>
        <taxon>Vertebrata</taxon>
        <taxon>Euteleostomi</taxon>
        <taxon>Actinopterygii</taxon>
        <taxon>Neopterygii</taxon>
        <taxon>Teleostei</taxon>
        <taxon>Neoteleostei</taxon>
        <taxon>Acanthomorphata</taxon>
        <taxon>Ovalentaria</taxon>
        <taxon>Atherinomorphae</taxon>
        <taxon>Cyprinodontiformes</taxon>
        <taxon>Goodeidae</taxon>
        <taxon>Xenoophorus</taxon>
    </lineage>
</organism>
<gene>
    <name evidence="1" type="ORF">XENOCAPTIV_024793</name>
</gene>
<proteinExistence type="predicted"/>
<sequence length="112" mass="11770">MIQSVRPFSKPGKKCLSRHGLPSETCQSELLLKIQPAVCHFSFSCGVAKDCISGTVTTCGSVRERKVSSEGKGLKAAAFAAESAAALPLETESGCPVCAAHLTTTKRAFVVR</sequence>
<name>A0ABV0RS19_9TELE</name>
<dbReference type="EMBL" id="JAHRIN010056287">
    <property type="protein sequence ID" value="MEQ2211039.1"/>
    <property type="molecule type" value="Genomic_DNA"/>
</dbReference>
<accession>A0ABV0RS19</accession>
<evidence type="ECO:0000313" key="1">
    <source>
        <dbReference type="EMBL" id="MEQ2211039.1"/>
    </source>
</evidence>
<evidence type="ECO:0000313" key="2">
    <source>
        <dbReference type="Proteomes" id="UP001434883"/>
    </source>
</evidence>
<reference evidence="1 2" key="1">
    <citation type="submission" date="2021-06" db="EMBL/GenBank/DDBJ databases">
        <authorList>
            <person name="Palmer J.M."/>
        </authorList>
    </citation>
    <scope>NUCLEOTIDE SEQUENCE [LARGE SCALE GENOMIC DNA]</scope>
    <source>
        <strain evidence="1 2">XC_2019</strain>
        <tissue evidence="1">Muscle</tissue>
    </source>
</reference>